<proteinExistence type="predicted"/>
<accession>A0A183IV50</accession>
<gene>
    <name evidence="1" type="ORF">SBAD_LOCUS7498</name>
</gene>
<keyword evidence="2" id="KW-1185">Reference proteome</keyword>
<evidence type="ECO:0000313" key="2">
    <source>
        <dbReference type="Proteomes" id="UP000270296"/>
    </source>
</evidence>
<evidence type="ECO:0000313" key="1">
    <source>
        <dbReference type="EMBL" id="VDP13327.1"/>
    </source>
</evidence>
<dbReference type="Proteomes" id="UP000270296">
    <property type="component" value="Unassembled WGS sequence"/>
</dbReference>
<protein>
    <submittedName>
        <fullName evidence="1 3">Uncharacterized protein</fullName>
    </submittedName>
</protein>
<reference evidence="3" key="1">
    <citation type="submission" date="2016-06" db="UniProtKB">
        <authorList>
            <consortium name="WormBaseParasite"/>
        </authorList>
    </citation>
    <scope>IDENTIFICATION</scope>
</reference>
<reference evidence="1 2" key="2">
    <citation type="submission" date="2018-11" db="EMBL/GenBank/DDBJ databases">
        <authorList>
            <consortium name="Pathogen Informatics"/>
        </authorList>
    </citation>
    <scope>NUCLEOTIDE SEQUENCE [LARGE SCALE GENOMIC DNA]</scope>
</reference>
<dbReference type="AlphaFoldDB" id="A0A183IV50"/>
<sequence length="117" mass="13486">MESTKILPPLLFNIMMDCVTLKFIIPSNNKEQTIRERRSSKYFATNSSYAYDTVLLCDSLSGLQTFTERMCNAAVGKERAISQRQREDYENESHKVLTKAAMAWYCDGTMEKIDHSE</sequence>
<dbReference type="EMBL" id="UZAM01010678">
    <property type="protein sequence ID" value="VDP13327.1"/>
    <property type="molecule type" value="Genomic_DNA"/>
</dbReference>
<evidence type="ECO:0000313" key="3">
    <source>
        <dbReference type="WBParaSite" id="SBAD_0000778201-mRNA-1"/>
    </source>
</evidence>
<name>A0A183IV50_9BILA</name>
<dbReference type="WBParaSite" id="SBAD_0000778201-mRNA-1">
    <property type="protein sequence ID" value="SBAD_0000778201-mRNA-1"/>
    <property type="gene ID" value="SBAD_0000778201"/>
</dbReference>
<organism evidence="3">
    <name type="scientific">Soboliphyme baturini</name>
    <dbReference type="NCBI Taxonomy" id="241478"/>
    <lineage>
        <taxon>Eukaryota</taxon>
        <taxon>Metazoa</taxon>
        <taxon>Ecdysozoa</taxon>
        <taxon>Nematoda</taxon>
        <taxon>Enoplea</taxon>
        <taxon>Dorylaimia</taxon>
        <taxon>Dioctophymatida</taxon>
        <taxon>Dioctophymatoidea</taxon>
        <taxon>Soboliphymatidae</taxon>
        <taxon>Soboliphyme</taxon>
    </lineage>
</organism>